<dbReference type="HAMAP" id="MF_01637">
    <property type="entry name" value="Fe_S_biogen_NfuA"/>
    <property type="match status" value="1"/>
</dbReference>
<gene>
    <name evidence="8" type="primary">gntY</name>
    <name evidence="5" type="synonym">nfuA</name>
    <name evidence="8" type="ORF">LA76x_2296</name>
</gene>
<accession>A0A0S2E438</accession>
<evidence type="ECO:0000259" key="7">
    <source>
        <dbReference type="Pfam" id="PF01521"/>
    </source>
</evidence>
<evidence type="ECO:0000256" key="4">
    <source>
        <dbReference type="ARBA" id="ARBA00023014"/>
    </source>
</evidence>
<dbReference type="Proteomes" id="UP000060787">
    <property type="component" value="Chromosome"/>
</dbReference>
<proteinExistence type="inferred from homology"/>
<organism evidence="8 9">
    <name type="scientific">Lysobacter antibioticus</name>
    <dbReference type="NCBI Taxonomy" id="84531"/>
    <lineage>
        <taxon>Bacteria</taxon>
        <taxon>Pseudomonadati</taxon>
        <taxon>Pseudomonadota</taxon>
        <taxon>Gammaproteobacteria</taxon>
        <taxon>Lysobacterales</taxon>
        <taxon>Lysobacteraceae</taxon>
        <taxon>Lysobacter</taxon>
    </lineage>
</organism>
<evidence type="ECO:0000259" key="6">
    <source>
        <dbReference type="Pfam" id="PF01106"/>
    </source>
</evidence>
<keyword evidence="1 5" id="KW-0004">4Fe-4S</keyword>
<comment type="function">
    <text evidence="5">Involved in iron-sulfur cluster biogenesis. Binds a 4Fe-4S cluster, can transfer this cluster to apoproteins, and thereby intervenes in the maturation of Fe/S proteins. Could also act as a scaffold/chaperone for damaged Fe/S proteins.</text>
</comment>
<feature type="domain" description="Core" evidence="7">
    <location>
        <begin position="2"/>
        <end position="100"/>
    </location>
</feature>
<evidence type="ECO:0000256" key="5">
    <source>
        <dbReference type="HAMAP-Rule" id="MF_01637"/>
    </source>
</evidence>
<keyword evidence="2 5" id="KW-0479">Metal-binding</keyword>
<dbReference type="AlphaFoldDB" id="A0A0S2E438"/>
<dbReference type="eggNOG" id="COG0694">
    <property type="taxonomic scope" value="Bacteria"/>
</dbReference>
<keyword evidence="3 5" id="KW-0408">Iron</keyword>
<evidence type="ECO:0000313" key="8">
    <source>
        <dbReference type="EMBL" id="ALN80429.1"/>
    </source>
</evidence>
<dbReference type="Pfam" id="PF01521">
    <property type="entry name" value="Fe-S_biosyn"/>
    <property type="match status" value="1"/>
</dbReference>
<dbReference type="GO" id="GO:0016226">
    <property type="term" value="P:iron-sulfur cluster assembly"/>
    <property type="evidence" value="ECO:0007669"/>
    <property type="project" value="UniProtKB-UniRule"/>
</dbReference>
<reference evidence="8 9" key="1">
    <citation type="journal article" date="2015" name="BMC Genomics">
        <title>Comparative genomics and metabolic profiling of the genus Lysobacter.</title>
        <authorList>
            <person name="de Bruijn I."/>
            <person name="Cheng X."/>
            <person name="de Jager V."/>
            <person name="Exposito R.G."/>
            <person name="Watrous J."/>
            <person name="Patel N."/>
            <person name="Postma J."/>
            <person name="Dorrestein P.C."/>
            <person name="Kobayashi D."/>
            <person name="Raaijmakers J.M."/>
        </authorList>
    </citation>
    <scope>NUCLEOTIDE SEQUENCE [LARGE SCALE GENOMIC DNA]</scope>
    <source>
        <strain evidence="8 9">76</strain>
    </source>
</reference>
<dbReference type="PANTHER" id="PTHR11178:SF51">
    <property type="entry name" value="FE_S BIOGENESIS PROTEIN NFUA"/>
    <property type="match status" value="1"/>
</dbReference>
<dbReference type="InterPro" id="IPR001075">
    <property type="entry name" value="NIF_FeS_clus_asmbl_NifU_C"/>
</dbReference>
<comment type="similarity">
    <text evidence="5">Belongs to the NfuA family.</text>
</comment>
<evidence type="ECO:0000256" key="1">
    <source>
        <dbReference type="ARBA" id="ARBA00022485"/>
    </source>
</evidence>
<dbReference type="InterPro" id="IPR017726">
    <property type="entry name" value="Fe/S_biogenesis_protein_NfuA"/>
</dbReference>
<dbReference type="Gene3D" id="2.60.300.12">
    <property type="entry name" value="HesB-like domain"/>
    <property type="match status" value="1"/>
</dbReference>
<dbReference type="SUPFAM" id="SSF89360">
    <property type="entry name" value="HesB-like domain"/>
    <property type="match status" value="1"/>
</dbReference>
<dbReference type="InterPro" id="IPR000361">
    <property type="entry name" value="ATAP_core_dom"/>
</dbReference>
<dbReference type="KEGG" id="laq:GLA29479_4735"/>
<keyword evidence="4 5" id="KW-0411">Iron-sulfur</keyword>
<dbReference type="EMBL" id="CP011129">
    <property type="protein sequence ID" value="ALN80429.1"/>
    <property type="molecule type" value="Genomic_DNA"/>
</dbReference>
<comment type="cofactor">
    <cofactor evidence="5">
        <name>[4Fe-4S] cluster</name>
        <dbReference type="ChEBI" id="CHEBI:49883"/>
    </cofactor>
    <text evidence="5">Binds 1 [4Fe-4S] cluster per subunit. The cluster is presumably bound at the interface of two monomers.</text>
</comment>
<dbReference type="Pfam" id="PF01106">
    <property type="entry name" value="NifU"/>
    <property type="match status" value="1"/>
</dbReference>
<evidence type="ECO:0000256" key="3">
    <source>
        <dbReference type="ARBA" id="ARBA00023004"/>
    </source>
</evidence>
<dbReference type="InterPro" id="IPR035903">
    <property type="entry name" value="HesB-like_dom_sf"/>
</dbReference>
<dbReference type="OrthoDB" id="9785450at2"/>
<dbReference type="PATRIC" id="fig|84531.7.peg.4626"/>
<dbReference type="STRING" id="84531.LA76x_2296"/>
<keyword evidence="9" id="KW-1185">Reference proteome</keyword>
<feature type="binding site" evidence="5">
    <location>
        <position position="150"/>
    </location>
    <ligand>
        <name>[4Fe-4S] cluster</name>
        <dbReference type="ChEBI" id="CHEBI:49883"/>
    </ligand>
</feature>
<dbReference type="InterPro" id="IPR034904">
    <property type="entry name" value="FSCA_dom_sf"/>
</dbReference>
<dbReference type="GO" id="GO:0051539">
    <property type="term" value="F:4 iron, 4 sulfur cluster binding"/>
    <property type="evidence" value="ECO:0007669"/>
    <property type="project" value="UniProtKB-UniRule"/>
</dbReference>
<dbReference type="RefSeq" id="WP_057917747.1">
    <property type="nucleotide sequence ID" value="NZ_CP011129.1"/>
</dbReference>
<evidence type="ECO:0000256" key="2">
    <source>
        <dbReference type="ARBA" id="ARBA00022723"/>
    </source>
</evidence>
<comment type="subunit">
    <text evidence="5">Homodimer.</text>
</comment>
<dbReference type="PANTHER" id="PTHR11178">
    <property type="entry name" value="IRON-SULFUR CLUSTER SCAFFOLD PROTEIN NFU-RELATED"/>
    <property type="match status" value="1"/>
</dbReference>
<feature type="domain" description="NIF system FeS cluster assembly NifU C-terminal" evidence="6">
    <location>
        <begin position="112"/>
        <end position="178"/>
    </location>
</feature>
<dbReference type="eggNOG" id="COG0316">
    <property type="taxonomic scope" value="Bacteria"/>
</dbReference>
<sequence>MINISESAQNHFRKLIEREALPGLGVRLSAVHPGTPRADVRLEFAEPADLAGDEWAVDCEGFTLWLRADSVQYLDGAEIDYEVKATGGQLQIRAPKIKGEAPTDSASLVERVRWVVEHEVNPQLAQHRGHVSVQEVTADGVVVLRFGGGCHGCGMADVTLKQGIETTLMTKVPGVTAVRDATDHETGDAPYIPRDTAA</sequence>
<protein>
    <recommendedName>
        <fullName evidence="5">Fe/S biogenesis protein NfuA</fullName>
    </recommendedName>
</protein>
<evidence type="ECO:0000313" key="9">
    <source>
        <dbReference type="Proteomes" id="UP000060787"/>
    </source>
</evidence>
<dbReference type="SUPFAM" id="SSF117916">
    <property type="entry name" value="Fe-S cluster assembly (FSCA) domain-like"/>
    <property type="match status" value="1"/>
</dbReference>
<dbReference type="GO" id="GO:0005506">
    <property type="term" value="F:iron ion binding"/>
    <property type="evidence" value="ECO:0007669"/>
    <property type="project" value="InterPro"/>
</dbReference>
<feature type="binding site" evidence="5">
    <location>
        <position position="153"/>
    </location>
    <ligand>
        <name>[4Fe-4S] cluster</name>
        <dbReference type="ChEBI" id="CHEBI:49883"/>
    </ligand>
</feature>
<dbReference type="Gene3D" id="3.30.300.130">
    <property type="entry name" value="Fe-S cluster assembly (FSCA)"/>
    <property type="match status" value="1"/>
</dbReference>
<name>A0A0S2E438_LYSAN</name>
<dbReference type="KEGG" id="lab:LA76x_2296"/>
<dbReference type="GO" id="GO:0051604">
    <property type="term" value="P:protein maturation"/>
    <property type="evidence" value="ECO:0007669"/>
    <property type="project" value="UniProtKB-UniRule"/>
</dbReference>